<evidence type="ECO:0000256" key="12">
    <source>
        <dbReference type="ARBA" id="ARBA00045065"/>
    </source>
</evidence>
<dbReference type="AlphaFoldDB" id="A0A8H3EVT9"/>
<evidence type="ECO:0000256" key="1">
    <source>
        <dbReference type="ARBA" id="ARBA00004389"/>
    </source>
</evidence>
<comment type="function">
    <text evidence="13 14">GDP-Man:Man(3)GlcNAc(2)-PP-Dol alpha-1,2-mannosyltransferase that operates in the biosynthetic pathway of dolichol-linked oligosaccharides, the glycan precursors employed in protein asparagine (N)-glycosylation. The assembly of dolichol-linked oligosaccharides begins on the cytosolic side of the endoplasmic reticulum membrane and finishes in its lumen. The sequential addition of sugars to dolichol pyrophosphate produces dolichol-linked oligosaccharides containing fourteen sugars, including two GlcNAcs, nine mannoses and three glucoses. Once assembled, the oligosaccharide is transferred from the lipid to nascent proteins by oligosaccharyltransferases. Catalyzes, on the cytoplasmic face of the endoplasmic reticulum, the addition of the fourth and fifth mannose residues to the dolichol-linked oligosaccharide chain, to produce Man(5)GlcNAc(2)-PP-dolichol core oligosaccharide.</text>
</comment>
<dbReference type="GO" id="GO:0005789">
    <property type="term" value="C:endoplasmic reticulum membrane"/>
    <property type="evidence" value="ECO:0007669"/>
    <property type="project" value="UniProtKB-SubCell"/>
</dbReference>
<evidence type="ECO:0000313" key="18">
    <source>
        <dbReference type="EMBL" id="CAF9914426.1"/>
    </source>
</evidence>
<dbReference type="InterPro" id="IPR031814">
    <property type="entry name" value="ALG11_N"/>
</dbReference>
<dbReference type="PANTHER" id="PTHR45919">
    <property type="entry name" value="GDP-MAN:MAN(3)GLCNAC(2)-PP-DOL ALPHA-1,2-MANNOSYLTRANSFERASE"/>
    <property type="match status" value="1"/>
</dbReference>
<name>A0A8H3EVT9_9LECA</name>
<evidence type="ECO:0000256" key="3">
    <source>
        <dbReference type="ARBA" id="ARBA00009481"/>
    </source>
</evidence>
<dbReference type="GO" id="GO:0006487">
    <property type="term" value="P:protein N-linked glycosylation"/>
    <property type="evidence" value="ECO:0007669"/>
    <property type="project" value="TreeGrafter"/>
</dbReference>
<proteinExistence type="inferred from homology"/>
<dbReference type="Pfam" id="PF00534">
    <property type="entry name" value="Glycos_transf_1"/>
    <property type="match status" value="1"/>
</dbReference>
<evidence type="ECO:0000313" key="19">
    <source>
        <dbReference type="Proteomes" id="UP000664534"/>
    </source>
</evidence>
<evidence type="ECO:0000256" key="14">
    <source>
        <dbReference type="RuleBase" id="RU367051"/>
    </source>
</evidence>
<dbReference type="OrthoDB" id="2276068at2759"/>
<evidence type="ECO:0000256" key="5">
    <source>
        <dbReference type="ARBA" id="ARBA00022018"/>
    </source>
</evidence>
<evidence type="ECO:0000256" key="7">
    <source>
        <dbReference type="ARBA" id="ARBA00022679"/>
    </source>
</evidence>
<keyword evidence="10" id="KW-1133">Transmembrane helix</keyword>
<keyword evidence="11" id="KW-0472">Membrane</keyword>
<dbReference type="Pfam" id="PF15924">
    <property type="entry name" value="ALG11_N"/>
    <property type="match status" value="1"/>
</dbReference>
<comment type="pathway">
    <text evidence="2 14">Protein modification; protein glycosylation.</text>
</comment>
<gene>
    <name evidence="18" type="primary">ALG11</name>
    <name evidence="18" type="ORF">IMSHALPRED_001907</name>
</gene>
<feature type="domain" description="Glycosyl transferase family 1" evidence="16">
    <location>
        <begin position="338"/>
        <end position="508"/>
    </location>
</feature>
<evidence type="ECO:0000256" key="15">
    <source>
        <dbReference type="SAM" id="MobiDB-lite"/>
    </source>
</evidence>
<evidence type="ECO:0000256" key="8">
    <source>
        <dbReference type="ARBA" id="ARBA00022692"/>
    </source>
</evidence>
<reference evidence="18" key="1">
    <citation type="submission" date="2021-03" db="EMBL/GenBank/DDBJ databases">
        <authorList>
            <person name="Tagirdzhanova G."/>
        </authorList>
    </citation>
    <scope>NUCLEOTIDE SEQUENCE</scope>
</reference>
<evidence type="ECO:0000256" key="6">
    <source>
        <dbReference type="ARBA" id="ARBA00022676"/>
    </source>
</evidence>
<dbReference type="FunFam" id="3.40.50.2000:FF:000168">
    <property type="entry name" value="Alpha-1,2-mannosyltransferase (Alg11), putative"/>
    <property type="match status" value="1"/>
</dbReference>
<sequence>MGLFKSAGVVPLLIAALYLGKWLFNFAGRAAGWHLTRNTKDRRKAILAKAKSEEEDYHEKERVSVKSEDPDWVEVESHPRGSATNGGQAPESWEGVVAFLHPFCNAGGGGERVLWAAIKATQKRWPNAVCTVYTGDHDATKSTILERVEHRFNIRLHPPTVVFLYLKTRSWVLSSTWPRFTLLGQSLGSLIMGYDAFSIVVPDILIDTMGYSFILALSKFFFPDIPTAAYVHYPTISTDMLSSLDAEVGKGVNAGTGKGIKGFGKRKYWQAYAHLYSRSGSDVDVVMTNSSWTQAHIQSLWGPYRTKRRKTHAVKVLFPPVAVEEIEEAIDLDGPKAVSREKTLLYVAQFRPEKNHDLILRSFSRMLHSSTTSGVKGGKLVLIGSVRDSDDAKRVYQLRLLAHELRIEDDTQFICDASWPEVLDWLRKSWVGVNGMWNEHFGIGVVEYQAAGLICVVNDSGGPKADIVVDFDGGATGYHASTEAEYAHCFAEALSMPEEATFAMRKRARASSKRFTEEVFAAKWAEQLGKLIEIQRSATE</sequence>
<keyword evidence="7 14" id="KW-0808">Transferase</keyword>
<evidence type="ECO:0000256" key="10">
    <source>
        <dbReference type="ARBA" id="ARBA00022989"/>
    </source>
</evidence>
<dbReference type="PANTHER" id="PTHR45919:SF1">
    <property type="entry name" value="GDP-MAN:MAN(3)GLCNAC(2)-PP-DOL ALPHA-1,2-MANNOSYLTRANSFERASE"/>
    <property type="match status" value="1"/>
</dbReference>
<dbReference type="EC" id="2.4.1.131" evidence="4 14"/>
<organism evidence="18 19">
    <name type="scientific">Imshaugia aleurites</name>
    <dbReference type="NCBI Taxonomy" id="172621"/>
    <lineage>
        <taxon>Eukaryota</taxon>
        <taxon>Fungi</taxon>
        <taxon>Dikarya</taxon>
        <taxon>Ascomycota</taxon>
        <taxon>Pezizomycotina</taxon>
        <taxon>Lecanoromycetes</taxon>
        <taxon>OSLEUM clade</taxon>
        <taxon>Lecanoromycetidae</taxon>
        <taxon>Lecanorales</taxon>
        <taxon>Lecanorineae</taxon>
        <taxon>Parmeliaceae</taxon>
        <taxon>Imshaugia</taxon>
    </lineage>
</organism>
<keyword evidence="9 14" id="KW-0256">Endoplasmic reticulum</keyword>
<keyword evidence="8" id="KW-0812">Transmembrane</keyword>
<feature type="compositionally biased region" description="Basic and acidic residues" evidence="15">
    <location>
        <begin position="58"/>
        <end position="79"/>
    </location>
</feature>
<dbReference type="Proteomes" id="UP000664534">
    <property type="component" value="Unassembled WGS sequence"/>
</dbReference>
<accession>A0A8H3EVT9</accession>
<evidence type="ECO:0000259" key="16">
    <source>
        <dbReference type="Pfam" id="PF00534"/>
    </source>
</evidence>
<evidence type="ECO:0000256" key="9">
    <source>
        <dbReference type="ARBA" id="ARBA00022824"/>
    </source>
</evidence>
<evidence type="ECO:0000259" key="17">
    <source>
        <dbReference type="Pfam" id="PF15924"/>
    </source>
</evidence>
<evidence type="ECO:0000256" key="4">
    <source>
        <dbReference type="ARBA" id="ARBA00012645"/>
    </source>
</evidence>
<dbReference type="CDD" id="cd03806">
    <property type="entry name" value="GT4_ALG11-like"/>
    <property type="match status" value="1"/>
</dbReference>
<dbReference type="Gene3D" id="3.40.50.2000">
    <property type="entry name" value="Glycogen Phosphorylase B"/>
    <property type="match status" value="1"/>
</dbReference>
<evidence type="ECO:0000256" key="13">
    <source>
        <dbReference type="ARBA" id="ARBA00056799"/>
    </source>
</evidence>
<comment type="catalytic activity">
    <reaction evidence="12 14">
        <text>an alpha-D-Man-(1-&gt;3)-[alpha-D-Man-(1-&gt;6)]-beta-D-Man-(1-&gt;4)-beta-D-GlcNAc-(1-&gt;4)-alpha-D-GlcNAc-diphospho-di-trans,poly-cis-dolichol + 2 GDP-alpha-D-mannose = an alpha-D-Man-(1-&gt;2)-alpha-D-Man-(1-&gt;2)-alpha-D-Man-(1-&gt;3)-[alpha-D-Man-(1-&gt;6)]-beta-D-Man-(1-&gt;4)-beta-D-GlcNAc-(1-&gt;4)-alpha-D-GlcNAc-diphospho-di-trans,poly-cis-dolichol + 2 GDP + 2 H(+)</text>
        <dbReference type="Rhea" id="RHEA:29523"/>
        <dbReference type="Rhea" id="RHEA-COMP:19515"/>
        <dbReference type="Rhea" id="RHEA-COMP:19516"/>
        <dbReference type="ChEBI" id="CHEBI:15378"/>
        <dbReference type="ChEBI" id="CHEBI:57527"/>
        <dbReference type="ChEBI" id="CHEBI:58189"/>
        <dbReference type="ChEBI" id="CHEBI:132511"/>
        <dbReference type="ChEBI" id="CHEBI:132515"/>
        <dbReference type="EC" id="2.4.1.131"/>
    </reaction>
    <physiologicalReaction direction="left-to-right" evidence="12 14">
        <dbReference type="Rhea" id="RHEA:29524"/>
    </physiologicalReaction>
</comment>
<dbReference type="InterPro" id="IPR001296">
    <property type="entry name" value="Glyco_trans_1"/>
</dbReference>
<keyword evidence="6 14" id="KW-0328">Glycosyltransferase</keyword>
<dbReference type="EMBL" id="CAJPDT010000013">
    <property type="protein sequence ID" value="CAF9914426.1"/>
    <property type="molecule type" value="Genomic_DNA"/>
</dbReference>
<keyword evidence="19" id="KW-1185">Reference proteome</keyword>
<feature type="domain" description="ALG11 mannosyltransferase N-terminal" evidence="17">
    <location>
        <begin position="95"/>
        <end position="301"/>
    </location>
</feature>
<dbReference type="InterPro" id="IPR038013">
    <property type="entry name" value="ALG11"/>
</dbReference>
<comment type="similarity">
    <text evidence="3 14">Belongs to the glycosyltransferase group 1 family. Glycosyltransferase 4 subfamily.</text>
</comment>
<dbReference type="UniPathway" id="UPA00378"/>
<dbReference type="GO" id="GO:0004377">
    <property type="term" value="F:GDP-Man:Man(3)GlcNAc(2)-PP-Dol alpha-1,2-mannosyltransferase activity"/>
    <property type="evidence" value="ECO:0007669"/>
    <property type="project" value="UniProtKB-UniRule"/>
</dbReference>
<comment type="subcellular location">
    <subcellularLocation>
        <location evidence="1">Endoplasmic reticulum membrane</location>
        <topology evidence="1">Single-pass membrane protein</topology>
    </subcellularLocation>
</comment>
<protein>
    <recommendedName>
        <fullName evidence="5 14">GDP-Man:Man(3)GlcNAc(2)-PP-Dol alpha-1,2-mannosyltransferase</fullName>
        <ecNumber evidence="4 14">2.4.1.131</ecNumber>
    </recommendedName>
</protein>
<feature type="region of interest" description="Disordered" evidence="15">
    <location>
        <begin position="58"/>
        <end position="89"/>
    </location>
</feature>
<comment type="caution">
    <text evidence="18">The sequence shown here is derived from an EMBL/GenBank/DDBJ whole genome shotgun (WGS) entry which is preliminary data.</text>
</comment>
<evidence type="ECO:0000256" key="2">
    <source>
        <dbReference type="ARBA" id="ARBA00004922"/>
    </source>
</evidence>
<dbReference type="SUPFAM" id="SSF53756">
    <property type="entry name" value="UDP-Glycosyltransferase/glycogen phosphorylase"/>
    <property type="match status" value="1"/>
</dbReference>
<evidence type="ECO:0000256" key="11">
    <source>
        <dbReference type="ARBA" id="ARBA00023136"/>
    </source>
</evidence>